<feature type="transmembrane region" description="Helical" evidence="7">
    <location>
        <begin position="31"/>
        <end position="48"/>
    </location>
</feature>
<feature type="transmembrane region" description="Helical" evidence="7">
    <location>
        <begin position="330"/>
        <end position="350"/>
    </location>
</feature>
<dbReference type="Pfam" id="PF00662">
    <property type="entry name" value="Proton_antipo_N"/>
    <property type="match status" value="1"/>
</dbReference>
<evidence type="ECO:0000256" key="2">
    <source>
        <dbReference type="ARBA" id="ARBA00008483"/>
    </source>
</evidence>
<feature type="transmembrane region" description="Helical" evidence="7">
    <location>
        <begin position="209"/>
        <end position="226"/>
    </location>
</feature>
<evidence type="ECO:0000256" key="4">
    <source>
        <dbReference type="ARBA" id="ARBA00022989"/>
    </source>
</evidence>
<feature type="transmembrane region" description="Helical" evidence="7">
    <location>
        <begin position="305"/>
        <end position="324"/>
    </location>
</feature>
<comment type="subcellular location">
    <subcellularLocation>
        <location evidence="1">Endomembrane system</location>
        <topology evidence="1">Multi-pass membrane protein</topology>
    </subcellularLocation>
    <subcellularLocation>
        <location evidence="6">Membrane</location>
        <topology evidence="6">Multi-pass membrane protein</topology>
    </subcellularLocation>
</comment>
<evidence type="ECO:0000259" key="8">
    <source>
        <dbReference type="Pfam" id="PF00361"/>
    </source>
</evidence>
<gene>
    <name evidence="10" type="ORF">H9704_09525</name>
</gene>
<evidence type="ECO:0000259" key="9">
    <source>
        <dbReference type="Pfam" id="PF00662"/>
    </source>
</evidence>
<dbReference type="InterPro" id="IPR001750">
    <property type="entry name" value="ND/Mrp_TM"/>
</dbReference>
<keyword evidence="3 6" id="KW-0812">Transmembrane</keyword>
<dbReference type="InterPro" id="IPR050616">
    <property type="entry name" value="CPA3_Na-H_Antiporter_A"/>
</dbReference>
<feature type="transmembrane region" description="Helical" evidence="7">
    <location>
        <begin position="375"/>
        <end position="398"/>
    </location>
</feature>
<feature type="transmembrane region" description="Helical" evidence="7">
    <location>
        <begin position="276"/>
        <end position="298"/>
    </location>
</feature>
<evidence type="ECO:0000313" key="11">
    <source>
        <dbReference type="Proteomes" id="UP000823910"/>
    </source>
</evidence>
<feature type="transmembrane region" description="Helical" evidence="7">
    <location>
        <begin position="81"/>
        <end position="104"/>
    </location>
</feature>
<organism evidence="10 11">
    <name type="scientific">Candidatus Enterocloster excrementipullorum</name>
    <dbReference type="NCBI Taxonomy" id="2838559"/>
    <lineage>
        <taxon>Bacteria</taxon>
        <taxon>Bacillati</taxon>
        <taxon>Bacillota</taxon>
        <taxon>Clostridia</taxon>
        <taxon>Lachnospirales</taxon>
        <taxon>Lachnospiraceae</taxon>
        <taxon>Enterocloster</taxon>
    </lineage>
</organism>
<feature type="transmembrane region" description="Helical" evidence="7">
    <location>
        <begin position="493"/>
        <end position="518"/>
    </location>
</feature>
<dbReference type="GO" id="GO:0016020">
    <property type="term" value="C:membrane"/>
    <property type="evidence" value="ECO:0007669"/>
    <property type="project" value="UniProtKB-SubCell"/>
</dbReference>
<keyword evidence="4 7" id="KW-1133">Transmembrane helix</keyword>
<comment type="caution">
    <text evidence="10">The sequence shown here is derived from an EMBL/GenBank/DDBJ whole genome shotgun (WGS) entry which is preliminary data.</text>
</comment>
<feature type="transmembrane region" description="Helical" evidence="7">
    <location>
        <begin position="238"/>
        <end position="256"/>
    </location>
</feature>
<feature type="domain" description="NADH:quinone oxidoreductase/Mrp antiporter transmembrane" evidence="8">
    <location>
        <begin position="143"/>
        <end position="417"/>
    </location>
</feature>
<evidence type="ECO:0000256" key="5">
    <source>
        <dbReference type="ARBA" id="ARBA00023136"/>
    </source>
</evidence>
<dbReference type="PANTHER" id="PTHR43373">
    <property type="entry name" value="NA(+)/H(+) ANTIPORTER SUBUNIT"/>
    <property type="match status" value="1"/>
</dbReference>
<sequence>MAFTLFFLGAWLNQGGQTILLYVRTEAADHAMLAGEFLLMGLIVFLSVRHKKYPIALLSVVQTCLVAWMESRTEFPEAAHMQIDCLAMLMCIIIAFVGGLICIYAVGYMKEYHHHHTEFTDRSGFFFSMLFFFLAAMFGLVLSANLIWMYFFWEITSVISFLLIGYTRTDEAVTNSFRALWMNLLGGLGFAVAIALSALDLGTVELDQVVAAGSLLPLACLSLAGLTKSAQLPFSSWLLGAMVAPTPSSALLHSATMVKAGVYLLIRLSPALNGNLVGTIVSFIGGFTFIAASLMAIAQNDGKKVLAFSTVSNLGLIVACAGIGMEETIWGAVLLMIFHSVSKSMLFQAVGATENCLGSRDIENMHGMLLRLPKLTYIMGIGIAGMYLAPFGMLISKWVALKAFVDSGNYILVLFLAYGSASTMFYWTKWLAKLISMHHTKEEVRDVTRADQYVSMFLHAGSMLCLCLLFPLLATRIVNPIILQIFGESHEVLSINVLNTMAVMLASVIVVPAAMFLVTKAAHRDYVPIYMGGVNEGDNTYFTNSYGLPEHLYLTNWYLRFEFGMRHLRRPSEIISAGVLVVLFCVIIGGAI</sequence>
<dbReference type="EMBL" id="DWWT01000046">
    <property type="protein sequence ID" value="HJC06379.1"/>
    <property type="molecule type" value="Genomic_DNA"/>
</dbReference>
<accession>A0A9D2N1E8</accession>
<feature type="transmembrane region" description="Helical" evidence="7">
    <location>
        <begin position="125"/>
        <end position="144"/>
    </location>
</feature>
<feature type="transmembrane region" description="Helical" evidence="7">
    <location>
        <begin position="179"/>
        <end position="197"/>
    </location>
</feature>
<evidence type="ECO:0000256" key="6">
    <source>
        <dbReference type="RuleBase" id="RU000320"/>
    </source>
</evidence>
<name>A0A9D2N1E8_9FIRM</name>
<evidence type="ECO:0000256" key="1">
    <source>
        <dbReference type="ARBA" id="ARBA00004127"/>
    </source>
</evidence>
<protein>
    <submittedName>
        <fullName evidence="10">NADH-quinone oxidoreductase subunit L</fullName>
    </submittedName>
</protein>
<feature type="transmembrane region" description="Helical" evidence="7">
    <location>
        <begin position="410"/>
        <end position="432"/>
    </location>
</feature>
<dbReference type="Pfam" id="PF00361">
    <property type="entry name" value="Proton_antipo_M"/>
    <property type="match status" value="1"/>
</dbReference>
<feature type="transmembrane region" description="Helical" evidence="7">
    <location>
        <begin position="53"/>
        <end position="69"/>
    </location>
</feature>
<evidence type="ECO:0000313" key="10">
    <source>
        <dbReference type="EMBL" id="HJC06379.1"/>
    </source>
</evidence>
<comment type="similarity">
    <text evidence="2">Belongs to the CPA3 antiporters (TC 2.A.63) subunit A family.</text>
</comment>
<feature type="transmembrane region" description="Helical" evidence="7">
    <location>
        <begin position="453"/>
        <end position="473"/>
    </location>
</feature>
<dbReference type="Proteomes" id="UP000823910">
    <property type="component" value="Unassembled WGS sequence"/>
</dbReference>
<dbReference type="AlphaFoldDB" id="A0A9D2N1E8"/>
<feature type="transmembrane region" description="Helical" evidence="7">
    <location>
        <begin position="150"/>
        <end position="167"/>
    </location>
</feature>
<dbReference type="InterPro" id="IPR001516">
    <property type="entry name" value="Proton_antipo_N"/>
</dbReference>
<dbReference type="PANTHER" id="PTHR43373:SF1">
    <property type="entry name" value="NA(+)_H(+) ANTIPORTER SUBUNIT A"/>
    <property type="match status" value="1"/>
</dbReference>
<feature type="transmembrane region" description="Helical" evidence="7">
    <location>
        <begin position="574"/>
        <end position="591"/>
    </location>
</feature>
<evidence type="ECO:0000256" key="7">
    <source>
        <dbReference type="SAM" id="Phobius"/>
    </source>
</evidence>
<dbReference type="PRINTS" id="PR01434">
    <property type="entry name" value="NADHDHGNASE5"/>
</dbReference>
<dbReference type="GO" id="GO:0012505">
    <property type="term" value="C:endomembrane system"/>
    <property type="evidence" value="ECO:0007669"/>
    <property type="project" value="UniProtKB-SubCell"/>
</dbReference>
<proteinExistence type="inferred from homology"/>
<keyword evidence="5 7" id="KW-0472">Membrane</keyword>
<evidence type="ECO:0000256" key="3">
    <source>
        <dbReference type="ARBA" id="ARBA00022692"/>
    </source>
</evidence>
<reference evidence="10" key="1">
    <citation type="journal article" date="2021" name="PeerJ">
        <title>Extensive microbial diversity within the chicken gut microbiome revealed by metagenomics and culture.</title>
        <authorList>
            <person name="Gilroy R."/>
            <person name="Ravi A."/>
            <person name="Getino M."/>
            <person name="Pursley I."/>
            <person name="Horton D.L."/>
            <person name="Alikhan N.F."/>
            <person name="Baker D."/>
            <person name="Gharbi K."/>
            <person name="Hall N."/>
            <person name="Watson M."/>
            <person name="Adriaenssens E.M."/>
            <person name="Foster-Nyarko E."/>
            <person name="Jarju S."/>
            <person name="Secka A."/>
            <person name="Antonio M."/>
            <person name="Oren A."/>
            <person name="Chaudhuri R.R."/>
            <person name="La Ragione R."/>
            <person name="Hildebrand F."/>
            <person name="Pallen M.J."/>
        </authorList>
    </citation>
    <scope>NUCLEOTIDE SEQUENCE</scope>
    <source>
        <strain evidence="10">CHK180-15479</strain>
    </source>
</reference>
<feature type="domain" description="NADH-Ubiquinone oxidoreductase (complex I) chain 5 N-terminal" evidence="9">
    <location>
        <begin position="75"/>
        <end position="112"/>
    </location>
</feature>
<reference evidence="10" key="2">
    <citation type="submission" date="2021-04" db="EMBL/GenBank/DDBJ databases">
        <authorList>
            <person name="Gilroy R."/>
        </authorList>
    </citation>
    <scope>NUCLEOTIDE SEQUENCE</scope>
    <source>
        <strain evidence="10">CHK180-15479</strain>
    </source>
</reference>